<keyword evidence="2" id="KW-1185">Reference proteome</keyword>
<organism evidence="1 2">
    <name type="scientific">Symbiodinium pilosum</name>
    <name type="common">Dinoflagellate</name>
    <dbReference type="NCBI Taxonomy" id="2952"/>
    <lineage>
        <taxon>Eukaryota</taxon>
        <taxon>Sar</taxon>
        <taxon>Alveolata</taxon>
        <taxon>Dinophyceae</taxon>
        <taxon>Suessiales</taxon>
        <taxon>Symbiodiniaceae</taxon>
        <taxon>Symbiodinium</taxon>
    </lineage>
</organism>
<dbReference type="OrthoDB" id="458676at2759"/>
<name>A0A812TVF2_SYMPI</name>
<feature type="non-terminal residue" evidence="1">
    <location>
        <position position="1"/>
    </location>
</feature>
<proteinExistence type="predicted"/>
<protein>
    <submittedName>
        <fullName evidence="1">Uncharacterized protein</fullName>
    </submittedName>
</protein>
<evidence type="ECO:0000313" key="2">
    <source>
        <dbReference type="Proteomes" id="UP000649617"/>
    </source>
</evidence>
<evidence type="ECO:0000313" key="1">
    <source>
        <dbReference type="EMBL" id="CAE7553262.1"/>
    </source>
</evidence>
<dbReference type="Proteomes" id="UP000649617">
    <property type="component" value="Unassembled WGS sequence"/>
</dbReference>
<gene>
    <name evidence="1" type="ORF">SPIL2461_LOCUS14715</name>
</gene>
<dbReference type="AlphaFoldDB" id="A0A812TVF2"/>
<reference evidence="1" key="1">
    <citation type="submission" date="2021-02" db="EMBL/GenBank/DDBJ databases">
        <authorList>
            <person name="Dougan E. K."/>
            <person name="Rhodes N."/>
            <person name="Thang M."/>
            <person name="Chan C."/>
        </authorList>
    </citation>
    <scope>NUCLEOTIDE SEQUENCE</scope>
</reference>
<dbReference type="EMBL" id="CAJNIZ010034456">
    <property type="protein sequence ID" value="CAE7553262.1"/>
    <property type="molecule type" value="Genomic_DNA"/>
</dbReference>
<comment type="caution">
    <text evidence="1">The sequence shown here is derived from an EMBL/GenBank/DDBJ whole genome shotgun (WGS) entry which is preliminary data.</text>
</comment>
<sequence>MSAKCCTVITWSLASLRFFKQSLFAQIAKRLVRSADLSSCEPYELTNLLWAFAVLCKQRRQLGQDLAAPVLALCAMSTDIIGQRGGTWKVQVLMSAMVSISILPWHSSSLEVFFGMVDELAARQAELEKENTRQVGLSFEELRKRQPQ</sequence>
<accession>A0A812TVF2</accession>